<keyword evidence="2" id="KW-1185">Reference proteome</keyword>
<dbReference type="Gramene" id="Ma10_t25350.1">
    <property type="protein sequence ID" value="Ma10_p25350.1"/>
    <property type="gene ID" value="Ma10_g25350"/>
</dbReference>
<proteinExistence type="predicted"/>
<name>A0A804L078_MUSAM</name>
<protein>
    <submittedName>
        <fullName evidence="1">Uncharacterized protein</fullName>
    </submittedName>
</protein>
<evidence type="ECO:0000313" key="2">
    <source>
        <dbReference type="Proteomes" id="UP000012960"/>
    </source>
</evidence>
<dbReference type="EnsemblPlants" id="Ma10_t25350.1">
    <property type="protein sequence ID" value="Ma10_p25350.1"/>
    <property type="gene ID" value="Ma10_g25350"/>
</dbReference>
<evidence type="ECO:0000313" key="1">
    <source>
        <dbReference type="EnsemblPlants" id="Ma10_p25350.1"/>
    </source>
</evidence>
<organism evidence="1 2">
    <name type="scientific">Musa acuminata subsp. malaccensis</name>
    <name type="common">Wild banana</name>
    <name type="synonym">Musa malaccensis</name>
    <dbReference type="NCBI Taxonomy" id="214687"/>
    <lineage>
        <taxon>Eukaryota</taxon>
        <taxon>Viridiplantae</taxon>
        <taxon>Streptophyta</taxon>
        <taxon>Embryophyta</taxon>
        <taxon>Tracheophyta</taxon>
        <taxon>Spermatophyta</taxon>
        <taxon>Magnoliopsida</taxon>
        <taxon>Liliopsida</taxon>
        <taxon>Zingiberales</taxon>
        <taxon>Musaceae</taxon>
        <taxon>Musa</taxon>
    </lineage>
</organism>
<reference evidence="1" key="1">
    <citation type="submission" date="2021-05" db="UniProtKB">
        <authorList>
            <consortium name="EnsemblPlants"/>
        </authorList>
    </citation>
    <scope>IDENTIFICATION</scope>
    <source>
        <strain evidence="1">subsp. malaccensis</strain>
    </source>
</reference>
<dbReference type="AlphaFoldDB" id="A0A804L078"/>
<accession>A0A804L078</accession>
<dbReference type="Proteomes" id="UP000012960">
    <property type="component" value="Unplaced"/>
</dbReference>
<dbReference type="InParanoid" id="A0A804L078"/>
<sequence length="30" mass="3293">MIGVDSDLIILVGLHLGHESCIDRSTFFFG</sequence>